<proteinExistence type="predicted"/>
<evidence type="ECO:0000313" key="1">
    <source>
        <dbReference type="EMBL" id="KAH7010847.1"/>
    </source>
</evidence>
<evidence type="ECO:0000313" key="2">
    <source>
        <dbReference type="Proteomes" id="UP000756346"/>
    </source>
</evidence>
<keyword evidence="2" id="KW-1185">Reference proteome</keyword>
<name>A0A9P9BHJ4_9PEZI</name>
<reference evidence="1" key="1">
    <citation type="journal article" date="2021" name="Nat. Commun.">
        <title>Genetic determinants of endophytism in the Arabidopsis root mycobiome.</title>
        <authorList>
            <person name="Mesny F."/>
            <person name="Miyauchi S."/>
            <person name="Thiergart T."/>
            <person name="Pickel B."/>
            <person name="Atanasova L."/>
            <person name="Karlsson M."/>
            <person name="Huettel B."/>
            <person name="Barry K.W."/>
            <person name="Haridas S."/>
            <person name="Chen C."/>
            <person name="Bauer D."/>
            <person name="Andreopoulos W."/>
            <person name="Pangilinan J."/>
            <person name="LaButti K."/>
            <person name="Riley R."/>
            <person name="Lipzen A."/>
            <person name="Clum A."/>
            <person name="Drula E."/>
            <person name="Henrissat B."/>
            <person name="Kohler A."/>
            <person name="Grigoriev I.V."/>
            <person name="Martin F.M."/>
            <person name="Hacquard S."/>
        </authorList>
    </citation>
    <scope>NUCLEOTIDE SEQUENCE</scope>
    <source>
        <strain evidence="1">MPI-CAGE-CH-0230</strain>
    </source>
</reference>
<dbReference type="AlphaFoldDB" id="A0A9P9BHJ4"/>
<dbReference type="EMBL" id="JAGTJQ010000016">
    <property type="protein sequence ID" value="KAH7010847.1"/>
    <property type="molecule type" value="Genomic_DNA"/>
</dbReference>
<dbReference type="OrthoDB" id="4500473at2759"/>
<dbReference type="RefSeq" id="XP_046004332.1">
    <property type="nucleotide sequence ID" value="XM_046159874.1"/>
</dbReference>
<accession>A0A9P9BHJ4</accession>
<gene>
    <name evidence="1" type="ORF">B0I36DRAFT_370133</name>
</gene>
<comment type="caution">
    <text evidence="1">The sequence shown here is derived from an EMBL/GenBank/DDBJ whole genome shotgun (WGS) entry which is preliminary data.</text>
</comment>
<dbReference type="GeneID" id="70189420"/>
<dbReference type="Proteomes" id="UP000756346">
    <property type="component" value="Unassembled WGS sequence"/>
</dbReference>
<protein>
    <submittedName>
        <fullName evidence="1">Uncharacterized protein</fullName>
    </submittedName>
</protein>
<sequence length="280" mass="30312">MSGKVKTWFVAPNWDIAPTSVKLGTVFFEPTPPFIDKAHAKFVPADEDLTDIPDATAKKNFTATADEVKKSKGGIFARFLGTVPVGGEATAQRDKSAVEHYTVKDLASVSGWVPSLELEKKATESSSVAAFLEQWDYEKPVYMITGIRTAESVTVTTLRRRGRSLLGWFGIDLSPVDVPLTVGMTAEDSASRNEFVSFEDSSKIVFAYQLREIRVSEGNVTGSDYLTNALLDTAGGAARPRDTTAVGHDVGDVALAHLYRYATIDEMDGSECVCISPDAT</sequence>
<organism evidence="1 2">
    <name type="scientific">Microdochium trichocladiopsis</name>
    <dbReference type="NCBI Taxonomy" id="1682393"/>
    <lineage>
        <taxon>Eukaryota</taxon>
        <taxon>Fungi</taxon>
        <taxon>Dikarya</taxon>
        <taxon>Ascomycota</taxon>
        <taxon>Pezizomycotina</taxon>
        <taxon>Sordariomycetes</taxon>
        <taxon>Xylariomycetidae</taxon>
        <taxon>Xylariales</taxon>
        <taxon>Microdochiaceae</taxon>
        <taxon>Microdochium</taxon>
    </lineage>
</organism>